<dbReference type="AlphaFoldDB" id="A0A6A6KYH9"/>
<name>A0A6A6KYH9_HEVBR</name>
<keyword evidence="2" id="KW-1185">Reference proteome</keyword>
<reference evidence="1 2" key="1">
    <citation type="journal article" date="2020" name="Mol. Plant">
        <title>The Chromosome-Based Rubber Tree Genome Provides New Insights into Spurge Genome Evolution and Rubber Biosynthesis.</title>
        <authorList>
            <person name="Liu J."/>
            <person name="Shi C."/>
            <person name="Shi C.C."/>
            <person name="Li W."/>
            <person name="Zhang Q.J."/>
            <person name="Zhang Y."/>
            <person name="Li K."/>
            <person name="Lu H.F."/>
            <person name="Shi C."/>
            <person name="Zhu S.T."/>
            <person name="Xiao Z.Y."/>
            <person name="Nan H."/>
            <person name="Yue Y."/>
            <person name="Zhu X.G."/>
            <person name="Wu Y."/>
            <person name="Hong X.N."/>
            <person name="Fan G.Y."/>
            <person name="Tong Y."/>
            <person name="Zhang D."/>
            <person name="Mao C.L."/>
            <person name="Liu Y.L."/>
            <person name="Hao S.J."/>
            <person name="Liu W.Q."/>
            <person name="Lv M.Q."/>
            <person name="Zhang H.B."/>
            <person name="Liu Y."/>
            <person name="Hu-Tang G.R."/>
            <person name="Wang J.P."/>
            <person name="Wang J.H."/>
            <person name="Sun Y.H."/>
            <person name="Ni S.B."/>
            <person name="Chen W.B."/>
            <person name="Zhang X.C."/>
            <person name="Jiao Y.N."/>
            <person name="Eichler E.E."/>
            <person name="Li G.H."/>
            <person name="Liu X."/>
            <person name="Gao L.Z."/>
        </authorList>
    </citation>
    <scope>NUCLEOTIDE SEQUENCE [LARGE SCALE GENOMIC DNA]</scope>
    <source>
        <strain evidence="2">cv. GT1</strain>
        <tissue evidence="1">Leaf</tissue>
    </source>
</reference>
<protein>
    <submittedName>
        <fullName evidence="1">Uncharacterized protein</fullName>
    </submittedName>
</protein>
<dbReference type="EMBL" id="JAAGAX010000014">
    <property type="protein sequence ID" value="KAF2293028.1"/>
    <property type="molecule type" value="Genomic_DNA"/>
</dbReference>
<organism evidence="1 2">
    <name type="scientific">Hevea brasiliensis</name>
    <name type="common">Para rubber tree</name>
    <name type="synonym">Siphonia brasiliensis</name>
    <dbReference type="NCBI Taxonomy" id="3981"/>
    <lineage>
        <taxon>Eukaryota</taxon>
        <taxon>Viridiplantae</taxon>
        <taxon>Streptophyta</taxon>
        <taxon>Embryophyta</taxon>
        <taxon>Tracheophyta</taxon>
        <taxon>Spermatophyta</taxon>
        <taxon>Magnoliopsida</taxon>
        <taxon>eudicotyledons</taxon>
        <taxon>Gunneridae</taxon>
        <taxon>Pentapetalae</taxon>
        <taxon>rosids</taxon>
        <taxon>fabids</taxon>
        <taxon>Malpighiales</taxon>
        <taxon>Euphorbiaceae</taxon>
        <taxon>Crotonoideae</taxon>
        <taxon>Micrandreae</taxon>
        <taxon>Hevea</taxon>
    </lineage>
</organism>
<dbReference type="Proteomes" id="UP000467840">
    <property type="component" value="Chromosome 13"/>
</dbReference>
<evidence type="ECO:0000313" key="2">
    <source>
        <dbReference type="Proteomes" id="UP000467840"/>
    </source>
</evidence>
<sequence length="184" mass="20493">MQSALNAVINKLASEGESLKLSYIKDIAALREENRFLQKELYRVLGKVKDIEEQMPLVCMVILQCIFRIEFMDQVKAISMLFTNSMCITEGGGTCAVPLLWGKPLPINTLTTMHLEMEEFSSATFIAIHQVKGVGALKKDLEECKKGGALKLLKLLKGHPLRKKVDCVRESTVVGSRRSVASPR</sequence>
<comment type="caution">
    <text evidence="1">The sequence shown here is derived from an EMBL/GenBank/DDBJ whole genome shotgun (WGS) entry which is preliminary data.</text>
</comment>
<gene>
    <name evidence="1" type="ORF">GH714_035387</name>
</gene>
<evidence type="ECO:0000313" key="1">
    <source>
        <dbReference type="EMBL" id="KAF2293028.1"/>
    </source>
</evidence>
<proteinExistence type="predicted"/>
<accession>A0A6A6KYH9</accession>